<gene>
    <name evidence="3" type="ORF">GCM10009838_08760</name>
</gene>
<dbReference type="EMBL" id="BAAAQM010000003">
    <property type="protein sequence ID" value="GAA1955338.1"/>
    <property type="molecule type" value="Genomic_DNA"/>
</dbReference>
<sequence length="475" mass="49881">MTASVSPQELVERALELSRADGAVVIVDAATDANLRWANNTLTTNGVSAGQSVTVISVKNGTVGAAKTQPKAGAGVVGRSGVDLSTLEDLVRASEKAAEDAGPADDANELIPGRVSADWDAAPEETGISVFGSFAPALGEALEAARAEGSLLFGYAEHSLSTQYLGSSTGLRLRHVQPTGSVQLNAKSGDRSRSAWAGVPTADFADVDIVAVGRDLARRLDWAKRKIDLPAGRYPTLMPPTAVADLMIYAFWSASLRDAKDGRSVFSKTGGGVKFGESVSGTSPVKVTMRSDPAAPGLECAPYVEAYSSDAFQSVFDNGLELGPTDWIRDGVLTSLVATRRTAAAAQAPLTPPVDNLILEGAPGGTGPSLADMVASTDDGLLLTCLWYIREVDPQTLLLTGLTRDGVYKVEGGEVVGEVNNFRFNESPVALLSRIAEAGRTERTYSREWGENFNRTAMPALRVPDFNMSSVSQAS</sequence>
<evidence type="ECO:0000313" key="3">
    <source>
        <dbReference type="EMBL" id="GAA1955338.1"/>
    </source>
</evidence>
<evidence type="ECO:0000259" key="1">
    <source>
        <dbReference type="Pfam" id="PF19289"/>
    </source>
</evidence>
<feature type="domain" description="Metalloprotease TldD/E C-terminal" evidence="1">
    <location>
        <begin position="232"/>
        <end position="469"/>
    </location>
</feature>
<dbReference type="InterPro" id="IPR045570">
    <property type="entry name" value="Metalloprtase-TldD/E_cen_dom"/>
</dbReference>
<dbReference type="InterPro" id="IPR045569">
    <property type="entry name" value="Metalloprtase-TldD/E_C"/>
</dbReference>
<comment type="caution">
    <text evidence="3">The sequence shown here is derived from an EMBL/GenBank/DDBJ whole genome shotgun (WGS) entry which is preliminary data.</text>
</comment>
<dbReference type="InterPro" id="IPR036059">
    <property type="entry name" value="TldD/PmbA_sf"/>
</dbReference>
<dbReference type="SUPFAM" id="SSF111283">
    <property type="entry name" value="Putative modulator of DNA gyrase, PmbA/TldD"/>
    <property type="match status" value="1"/>
</dbReference>
<evidence type="ECO:0000259" key="2">
    <source>
        <dbReference type="Pfam" id="PF19290"/>
    </source>
</evidence>
<dbReference type="InterPro" id="IPR035068">
    <property type="entry name" value="TldD/PmbA_N"/>
</dbReference>
<dbReference type="RefSeq" id="WP_344655600.1">
    <property type="nucleotide sequence ID" value="NZ_BAAAQM010000003.1"/>
</dbReference>
<dbReference type="Pfam" id="PF19289">
    <property type="entry name" value="PmbA_TldD_3rd"/>
    <property type="match status" value="1"/>
</dbReference>
<organism evidence="3 4">
    <name type="scientific">Catenulispora subtropica</name>
    <dbReference type="NCBI Taxonomy" id="450798"/>
    <lineage>
        <taxon>Bacteria</taxon>
        <taxon>Bacillati</taxon>
        <taxon>Actinomycetota</taxon>
        <taxon>Actinomycetes</taxon>
        <taxon>Catenulisporales</taxon>
        <taxon>Catenulisporaceae</taxon>
        <taxon>Catenulispora</taxon>
    </lineage>
</organism>
<proteinExistence type="predicted"/>
<feature type="domain" description="Metalloprotease TldD/E central" evidence="2">
    <location>
        <begin position="134"/>
        <end position="220"/>
    </location>
</feature>
<protein>
    <submittedName>
        <fullName evidence="3">Metallopeptidase TldD-related protein</fullName>
    </submittedName>
</protein>
<dbReference type="PANTHER" id="PTHR43666">
    <property type="entry name" value="TLDD PROTEIN"/>
    <property type="match status" value="1"/>
</dbReference>
<name>A0ABN2QPG8_9ACTN</name>
<dbReference type="Gene3D" id="3.30.2290.10">
    <property type="entry name" value="PmbA/TldD superfamily"/>
    <property type="match status" value="1"/>
</dbReference>
<reference evidence="3 4" key="1">
    <citation type="journal article" date="2019" name="Int. J. Syst. Evol. Microbiol.">
        <title>The Global Catalogue of Microorganisms (GCM) 10K type strain sequencing project: providing services to taxonomists for standard genome sequencing and annotation.</title>
        <authorList>
            <consortium name="The Broad Institute Genomics Platform"/>
            <consortium name="The Broad Institute Genome Sequencing Center for Infectious Disease"/>
            <person name="Wu L."/>
            <person name="Ma J."/>
        </authorList>
    </citation>
    <scope>NUCLEOTIDE SEQUENCE [LARGE SCALE GENOMIC DNA]</scope>
    <source>
        <strain evidence="3 4">JCM 16013</strain>
    </source>
</reference>
<dbReference type="Proteomes" id="UP001499854">
    <property type="component" value="Unassembled WGS sequence"/>
</dbReference>
<dbReference type="Pfam" id="PF19290">
    <property type="entry name" value="PmbA_TldD_2nd"/>
    <property type="match status" value="1"/>
</dbReference>
<dbReference type="PANTHER" id="PTHR43666:SF1">
    <property type="entry name" value="CONSERVED PROTEIN"/>
    <property type="match status" value="1"/>
</dbReference>
<evidence type="ECO:0000313" key="4">
    <source>
        <dbReference type="Proteomes" id="UP001499854"/>
    </source>
</evidence>
<keyword evidence="4" id="KW-1185">Reference proteome</keyword>
<accession>A0ABN2QPG8</accession>